<organism evidence="2">
    <name type="scientific">Ignisphaera aggregans</name>
    <dbReference type="NCBI Taxonomy" id="334771"/>
    <lineage>
        <taxon>Archaea</taxon>
        <taxon>Thermoproteota</taxon>
        <taxon>Thermoprotei</taxon>
        <taxon>Desulfurococcales</taxon>
        <taxon>Desulfurococcaceae</taxon>
        <taxon>Ignisphaera</taxon>
    </lineage>
</organism>
<dbReference type="SUPFAM" id="SSF144010">
    <property type="entry name" value="CofE-like"/>
    <property type="match status" value="1"/>
</dbReference>
<dbReference type="Pfam" id="PF01996">
    <property type="entry name" value="F420_ligase"/>
    <property type="match status" value="1"/>
</dbReference>
<dbReference type="EMBL" id="DSGT01000009">
    <property type="protein sequence ID" value="HEW53227.1"/>
    <property type="molecule type" value="Genomic_DNA"/>
</dbReference>
<dbReference type="AlphaFoldDB" id="A0A7C2VME3"/>
<comment type="caution">
    <text evidence="2">The sequence shown here is derived from an EMBL/GenBank/DDBJ whole genome shotgun (WGS) entry which is preliminary data.</text>
</comment>
<evidence type="ECO:0000313" key="2">
    <source>
        <dbReference type="EMBL" id="HEW53227.1"/>
    </source>
</evidence>
<sequence>MLPRYRLSVKVLRKKFGYWYPGTDFREDIVRKYGRHIDNGDFLVISEKAISTALGHIYDESRIDVDHLSELMALAVDRVLWARLLKFVFKKRETIELLRNTPIQALAVHKKLALRIGGIKHFIKPLSEAGIDASNLPYKYVSLPLPSANSIARSTRLYIFKRLGKLVNVLIIDSDKTFRPRSLKNVAFATRPSEVRGVVDLGGIAYLMGRAMPSLFTAFPTPVGYSGVWVGLPTILRIAKTCERYIGFGLGRNALEMLETLNKESFSEVGWCDMDRVYHYPAVVAKVRVASIS</sequence>
<name>A0A7C2VME3_9CREN</name>
<dbReference type="PANTHER" id="PTHR47917">
    <property type="match status" value="1"/>
</dbReference>
<dbReference type="PANTHER" id="PTHR47917:SF1">
    <property type="entry name" value="COENZYME F420:L-GLUTAMATE LIGASE"/>
    <property type="match status" value="1"/>
</dbReference>
<proteinExistence type="predicted"/>
<accession>A0A7C2VME3</accession>
<protein>
    <recommendedName>
        <fullName evidence="1">Coenzyme F420:L-glutamate ligase-like domain-containing protein</fullName>
    </recommendedName>
</protein>
<gene>
    <name evidence="2" type="ORF">ENO77_03575</name>
</gene>
<reference evidence="2" key="1">
    <citation type="journal article" date="2020" name="mSystems">
        <title>Genome- and Community-Level Interaction Insights into Carbon Utilization and Element Cycling Functions of Hydrothermarchaeota in Hydrothermal Sediment.</title>
        <authorList>
            <person name="Zhou Z."/>
            <person name="Liu Y."/>
            <person name="Xu W."/>
            <person name="Pan J."/>
            <person name="Luo Z.H."/>
            <person name="Li M."/>
        </authorList>
    </citation>
    <scope>NUCLEOTIDE SEQUENCE [LARGE SCALE GENOMIC DNA]</scope>
    <source>
        <strain evidence="2">SpSt-16</strain>
    </source>
</reference>
<dbReference type="InterPro" id="IPR002847">
    <property type="entry name" value="F420-0_gamma-glut_ligase-dom"/>
</dbReference>
<dbReference type="GO" id="GO:0052618">
    <property type="term" value="F:coenzyme F420-0:L-glutamate ligase activity"/>
    <property type="evidence" value="ECO:0007669"/>
    <property type="project" value="TreeGrafter"/>
</dbReference>
<evidence type="ECO:0000259" key="1">
    <source>
        <dbReference type="Pfam" id="PF01996"/>
    </source>
</evidence>
<feature type="domain" description="Coenzyme F420:L-glutamate ligase-like" evidence="1">
    <location>
        <begin position="21"/>
        <end position="210"/>
    </location>
</feature>